<keyword evidence="3" id="KW-1185">Reference proteome</keyword>
<feature type="transmembrane region" description="Helical" evidence="1">
    <location>
        <begin position="6"/>
        <end position="27"/>
    </location>
</feature>
<organism evidence="2 3">
    <name type="scientific">Halobacillus salinus</name>
    <dbReference type="NCBI Taxonomy" id="192814"/>
    <lineage>
        <taxon>Bacteria</taxon>
        <taxon>Bacillati</taxon>
        <taxon>Bacillota</taxon>
        <taxon>Bacilli</taxon>
        <taxon>Bacillales</taxon>
        <taxon>Bacillaceae</taxon>
        <taxon>Halobacillus</taxon>
    </lineage>
</organism>
<dbReference type="RefSeq" id="WP_079479255.1">
    <property type="nucleotide sequence ID" value="NZ_FVYZ01000004.1"/>
</dbReference>
<evidence type="ECO:0000313" key="2">
    <source>
        <dbReference type="EMBL" id="TGB03899.1"/>
    </source>
</evidence>
<dbReference type="STRING" id="192814.GCA_900166575_00814"/>
<reference evidence="2 3" key="1">
    <citation type="journal article" date="2003" name="Int. J. Syst. Evol. Microbiol.">
        <title>Halobacillus salinus sp. nov., isolated from a salt lake on the coast of the East Sea in Korea.</title>
        <authorList>
            <person name="Yoon J.H."/>
            <person name="Kang K.H."/>
            <person name="Park Y.H."/>
        </authorList>
    </citation>
    <scope>NUCLEOTIDE SEQUENCE [LARGE SCALE GENOMIC DNA]</scope>
    <source>
        <strain evidence="2 3">HSL-3</strain>
    </source>
</reference>
<proteinExistence type="predicted"/>
<dbReference type="OrthoDB" id="2888584at2"/>
<dbReference type="AlphaFoldDB" id="A0A4Z0H1N6"/>
<gene>
    <name evidence="2" type="ORF">E4663_02510</name>
</gene>
<keyword evidence="1" id="KW-0812">Transmembrane</keyword>
<keyword evidence="1" id="KW-1133">Transmembrane helix</keyword>
<dbReference type="EMBL" id="SRJC01000001">
    <property type="protein sequence ID" value="TGB03899.1"/>
    <property type="molecule type" value="Genomic_DNA"/>
</dbReference>
<evidence type="ECO:0000256" key="1">
    <source>
        <dbReference type="SAM" id="Phobius"/>
    </source>
</evidence>
<sequence length="68" mass="7683">MITGAYLMLLKWMILFAGVILSALGAWELRSGENKRRFLLYISAGTLLIIFSQSFLQVIGLWSIGSFR</sequence>
<keyword evidence="1" id="KW-0472">Membrane</keyword>
<comment type="caution">
    <text evidence="2">The sequence shown here is derived from an EMBL/GenBank/DDBJ whole genome shotgun (WGS) entry which is preliminary data.</text>
</comment>
<feature type="transmembrane region" description="Helical" evidence="1">
    <location>
        <begin position="39"/>
        <end position="64"/>
    </location>
</feature>
<protein>
    <submittedName>
        <fullName evidence="2">Uncharacterized protein</fullName>
    </submittedName>
</protein>
<evidence type="ECO:0000313" key="3">
    <source>
        <dbReference type="Proteomes" id="UP000297982"/>
    </source>
</evidence>
<dbReference type="Proteomes" id="UP000297982">
    <property type="component" value="Unassembled WGS sequence"/>
</dbReference>
<name>A0A4Z0H1N6_9BACI</name>
<accession>A0A4Z0H1N6</accession>